<organism evidence="1 2">
    <name type="scientific">Aspergillus japonicus CBS 114.51</name>
    <dbReference type="NCBI Taxonomy" id="1448312"/>
    <lineage>
        <taxon>Eukaryota</taxon>
        <taxon>Fungi</taxon>
        <taxon>Dikarya</taxon>
        <taxon>Ascomycota</taxon>
        <taxon>Pezizomycotina</taxon>
        <taxon>Eurotiomycetes</taxon>
        <taxon>Eurotiomycetidae</taxon>
        <taxon>Eurotiales</taxon>
        <taxon>Aspergillaceae</taxon>
        <taxon>Aspergillus</taxon>
        <taxon>Aspergillus subgen. Circumdati</taxon>
    </lineage>
</organism>
<dbReference type="OrthoDB" id="6509908at2759"/>
<reference evidence="1 2" key="1">
    <citation type="submission" date="2018-02" db="EMBL/GenBank/DDBJ databases">
        <title>The genomes of Aspergillus section Nigri reveals drivers in fungal speciation.</title>
        <authorList>
            <consortium name="DOE Joint Genome Institute"/>
            <person name="Vesth T.C."/>
            <person name="Nybo J."/>
            <person name="Theobald S."/>
            <person name="Brandl J."/>
            <person name="Frisvad J.C."/>
            <person name="Nielsen K.F."/>
            <person name="Lyhne E.K."/>
            <person name="Kogle M.E."/>
            <person name="Kuo A."/>
            <person name="Riley R."/>
            <person name="Clum A."/>
            <person name="Nolan M."/>
            <person name="Lipzen A."/>
            <person name="Salamov A."/>
            <person name="Henrissat B."/>
            <person name="Wiebenga A."/>
            <person name="De vries R.P."/>
            <person name="Grigoriev I.V."/>
            <person name="Mortensen U.H."/>
            <person name="Andersen M.R."/>
            <person name="Baker S.E."/>
        </authorList>
    </citation>
    <scope>NUCLEOTIDE SEQUENCE [LARGE SCALE GENOMIC DNA]</scope>
    <source>
        <strain evidence="1 2">CBS 114.51</strain>
    </source>
</reference>
<accession>A0A8T8X034</accession>
<keyword evidence="2" id="KW-1185">Reference proteome</keyword>
<dbReference type="EMBL" id="KZ824795">
    <property type="protein sequence ID" value="RAH81453.1"/>
    <property type="molecule type" value="Genomic_DNA"/>
</dbReference>
<proteinExistence type="predicted"/>
<dbReference type="GeneID" id="37181533"/>
<gene>
    <name evidence="1" type="ORF">BO86DRAFT_97625</name>
</gene>
<dbReference type="Proteomes" id="UP000249497">
    <property type="component" value="Unassembled WGS sequence"/>
</dbReference>
<dbReference type="AlphaFoldDB" id="A0A8T8X034"/>
<dbReference type="RefSeq" id="XP_025527347.1">
    <property type="nucleotide sequence ID" value="XM_025677840.1"/>
</dbReference>
<evidence type="ECO:0000313" key="2">
    <source>
        <dbReference type="Proteomes" id="UP000249497"/>
    </source>
</evidence>
<evidence type="ECO:0000313" key="1">
    <source>
        <dbReference type="EMBL" id="RAH81453.1"/>
    </source>
</evidence>
<protein>
    <submittedName>
        <fullName evidence="1">Uncharacterized protein</fullName>
    </submittedName>
</protein>
<sequence length="121" mass="13430">MFAISAVVGPIADAGYGKWSFLTVLGMFIMSLCHEYWQVFLAQALAIARTGLWLPSNARTLHFPSSGRARSINRTAFRDPPYILLDVGLIFGSWASTSSCTLFSFLPSHRPECLYALKHIC</sequence>
<name>A0A8T8X034_ASPJA</name>